<keyword evidence="5 10" id="KW-0812">Transmembrane</keyword>
<feature type="transmembrane region" description="Helical" evidence="10">
    <location>
        <begin position="241"/>
        <end position="267"/>
    </location>
</feature>
<proteinExistence type="predicted"/>
<evidence type="ECO:0000313" key="11">
    <source>
        <dbReference type="EMBL" id="UZD53997.1"/>
    </source>
</evidence>
<dbReference type="PIRSF" id="PIRSF006603">
    <property type="entry name" value="DinF"/>
    <property type="match status" value="1"/>
</dbReference>
<dbReference type="Proteomes" id="UP001163266">
    <property type="component" value="Chromosome"/>
</dbReference>
<dbReference type="NCBIfam" id="TIGR00797">
    <property type="entry name" value="matE"/>
    <property type="match status" value="1"/>
</dbReference>
<comment type="subcellular location">
    <subcellularLocation>
        <location evidence="1">Cell inner membrane</location>
        <topology evidence="1">Multi-pass membrane protein</topology>
    </subcellularLocation>
</comment>
<feature type="transmembrane region" description="Helical" evidence="10">
    <location>
        <begin position="279"/>
        <end position="300"/>
    </location>
</feature>
<keyword evidence="2" id="KW-0813">Transport</keyword>
<evidence type="ECO:0000256" key="2">
    <source>
        <dbReference type="ARBA" id="ARBA00022448"/>
    </source>
</evidence>
<dbReference type="CDD" id="cd13131">
    <property type="entry name" value="MATE_NorM_like"/>
    <property type="match status" value="1"/>
</dbReference>
<feature type="transmembrane region" description="Helical" evidence="10">
    <location>
        <begin position="164"/>
        <end position="185"/>
    </location>
</feature>
<evidence type="ECO:0000256" key="6">
    <source>
        <dbReference type="ARBA" id="ARBA00022989"/>
    </source>
</evidence>
<evidence type="ECO:0000256" key="10">
    <source>
        <dbReference type="SAM" id="Phobius"/>
    </source>
</evidence>
<organism evidence="11 12">
    <name type="scientific">Caldimonas aquatica</name>
    <dbReference type="NCBI Taxonomy" id="376175"/>
    <lineage>
        <taxon>Bacteria</taxon>
        <taxon>Pseudomonadati</taxon>
        <taxon>Pseudomonadota</taxon>
        <taxon>Betaproteobacteria</taxon>
        <taxon>Burkholderiales</taxon>
        <taxon>Sphaerotilaceae</taxon>
        <taxon>Caldimonas</taxon>
    </lineage>
</organism>
<feature type="transmembrane region" description="Helical" evidence="10">
    <location>
        <begin position="321"/>
        <end position="339"/>
    </location>
</feature>
<feature type="transmembrane region" description="Helical" evidence="10">
    <location>
        <begin position="197"/>
        <end position="220"/>
    </location>
</feature>
<keyword evidence="3" id="KW-0050">Antiport</keyword>
<feature type="transmembrane region" description="Helical" evidence="10">
    <location>
        <begin position="13"/>
        <end position="34"/>
    </location>
</feature>
<evidence type="ECO:0000313" key="12">
    <source>
        <dbReference type="Proteomes" id="UP001163266"/>
    </source>
</evidence>
<evidence type="ECO:0000256" key="5">
    <source>
        <dbReference type="ARBA" id="ARBA00022692"/>
    </source>
</evidence>
<evidence type="ECO:0000256" key="4">
    <source>
        <dbReference type="ARBA" id="ARBA00022475"/>
    </source>
</evidence>
<feature type="transmembrane region" description="Helical" evidence="10">
    <location>
        <begin position="423"/>
        <end position="447"/>
    </location>
</feature>
<feature type="transmembrane region" description="Helical" evidence="10">
    <location>
        <begin position="391"/>
        <end position="411"/>
    </location>
</feature>
<feature type="transmembrane region" description="Helical" evidence="10">
    <location>
        <begin position="97"/>
        <end position="116"/>
    </location>
</feature>
<dbReference type="InterPro" id="IPR002528">
    <property type="entry name" value="MATE_fam"/>
</dbReference>
<feature type="transmembrane region" description="Helical" evidence="10">
    <location>
        <begin position="131"/>
        <end position="152"/>
    </location>
</feature>
<name>A0ABY6MQ58_9BURK</name>
<gene>
    <name evidence="11" type="ORF">OMP39_09925</name>
</gene>
<dbReference type="Pfam" id="PF01554">
    <property type="entry name" value="MatE"/>
    <property type="match status" value="2"/>
</dbReference>
<evidence type="ECO:0000256" key="3">
    <source>
        <dbReference type="ARBA" id="ARBA00022449"/>
    </source>
</evidence>
<accession>A0ABY6MQ58</accession>
<dbReference type="EMBL" id="CP110257">
    <property type="protein sequence ID" value="UZD53997.1"/>
    <property type="molecule type" value="Genomic_DNA"/>
</dbReference>
<keyword evidence="12" id="KW-1185">Reference proteome</keyword>
<evidence type="ECO:0000256" key="7">
    <source>
        <dbReference type="ARBA" id="ARBA00023065"/>
    </source>
</evidence>
<feature type="transmembrane region" description="Helical" evidence="10">
    <location>
        <begin position="54"/>
        <end position="76"/>
    </location>
</feature>
<dbReference type="InterPro" id="IPR048279">
    <property type="entry name" value="MdtK-like"/>
</dbReference>
<keyword evidence="8 10" id="KW-0472">Membrane</keyword>
<dbReference type="InterPro" id="IPR050222">
    <property type="entry name" value="MATE_MdtK"/>
</dbReference>
<dbReference type="PANTHER" id="PTHR43298:SF2">
    <property type="entry name" value="FMN_FAD EXPORTER YEEO-RELATED"/>
    <property type="match status" value="1"/>
</dbReference>
<feature type="transmembrane region" description="Helical" evidence="10">
    <location>
        <begin position="351"/>
        <end position="370"/>
    </location>
</feature>
<evidence type="ECO:0000256" key="8">
    <source>
        <dbReference type="ARBA" id="ARBA00023136"/>
    </source>
</evidence>
<reference evidence="11" key="1">
    <citation type="submission" date="2022-10" db="EMBL/GenBank/DDBJ databases">
        <title>Complete genome sequence of Schlegelella aquatica LMG 23380.</title>
        <authorList>
            <person name="Musilova J."/>
            <person name="Kourilova X."/>
            <person name="Bezdicek M."/>
            <person name="Hermankova K."/>
            <person name="Obruca S."/>
            <person name="Sedlar K."/>
        </authorList>
    </citation>
    <scope>NUCLEOTIDE SEQUENCE</scope>
    <source>
        <strain evidence="11">LMG 23380</strain>
    </source>
</reference>
<protein>
    <recommendedName>
        <fullName evidence="9">Multidrug-efflux transporter</fullName>
    </recommendedName>
</protein>
<evidence type="ECO:0000256" key="9">
    <source>
        <dbReference type="ARBA" id="ARBA00031636"/>
    </source>
</evidence>
<keyword evidence="6 10" id="KW-1133">Transmembrane helix</keyword>
<dbReference type="RefSeq" id="WP_264891566.1">
    <property type="nucleotide sequence ID" value="NZ_CP110257.1"/>
</dbReference>
<dbReference type="PANTHER" id="PTHR43298">
    <property type="entry name" value="MULTIDRUG RESISTANCE PROTEIN NORM-RELATED"/>
    <property type="match status" value="1"/>
</dbReference>
<keyword evidence="4" id="KW-1003">Cell membrane</keyword>
<keyword evidence="7" id="KW-0406">Ion transport</keyword>
<evidence type="ECO:0000256" key="1">
    <source>
        <dbReference type="ARBA" id="ARBA00004429"/>
    </source>
</evidence>
<sequence>MARLAAFFSDSRALARLAAPIVLSQVAFVLMGLIDTVMSGHAGAEEQAVVGLGVALWIPVFIGLMNVVQAVSPLVAHHHGAGDYRAIVTDTREAMWLAVWAGLVPLALLPFVPSLLRGAGIAPGLADKTTLFLYGIACGLPAALMFRALAFYSASVNQPKPMMVLAFLGLGINSFFNWVLIYGHFGFPALGGAGCGWATAIGMWSGLVGLVLWTAFARAYRPFRVWSGGWSWPTWPGQKRLLKLGLPMGGAGLAEVAAFAGIAVLVGRFGAVQIAAHQVALNFASLLFMLPMGISSALAIQVGHRLGAGDPYQARRIAWTGVALGLIVAAVVVGPVVLLRHEITAVYSNDPGVRALAASLLLWAALWQFFDATQVCAIGALRGYKVTLMPMVLMLAAFWLVGIPLGAWLGYDGGFLARPLEVHGFWIGLVVGLLLVSVGLVWALWAVSEAAVRERSAVVGQGAA</sequence>